<evidence type="ECO:0000259" key="6">
    <source>
        <dbReference type="SMART" id="SM00043"/>
    </source>
</evidence>
<keyword evidence="3" id="KW-0789">Thiol protease inhibitor</keyword>
<dbReference type="CDD" id="cd00042">
    <property type="entry name" value="CY"/>
    <property type="match status" value="1"/>
</dbReference>
<dbReference type="GO" id="GO:0005615">
    <property type="term" value="C:extracellular space"/>
    <property type="evidence" value="ECO:0007669"/>
    <property type="project" value="TreeGrafter"/>
</dbReference>
<evidence type="ECO:0000256" key="1">
    <source>
        <dbReference type="ARBA" id="ARBA00009403"/>
    </source>
</evidence>
<keyword evidence="8" id="KW-1185">Reference proteome</keyword>
<accession>A0AAV3A0G7</accession>
<dbReference type="FunFam" id="3.10.450.10:FF:000004">
    <property type="entry name" value="Cystatin C"/>
    <property type="match status" value="1"/>
</dbReference>
<evidence type="ECO:0000256" key="3">
    <source>
        <dbReference type="ARBA" id="ARBA00022704"/>
    </source>
</evidence>
<evidence type="ECO:0000313" key="7">
    <source>
        <dbReference type="EMBL" id="DBA17107.1"/>
    </source>
</evidence>
<name>A0AAV3A0G7_PYXAD</name>
<evidence type="ECO:0000256" key="4">
    <source>
        <dbReference type="ARBA" id="ARBA00023157"/>
    </source>
</evidence>
<comment type="similarity">
    <text evidence="1">Belongs to the cystatin family.</text>
</comment>
<dbReference type="Pfam" id="PF00031">
    <property type="entry name" value="Cystatin"/>
    <property type="match status" value="1"/>
</dbReference>
<evidence type="ECO:0000256" key="5">
    <source>
        <dbReference type="SAM" id="SignalP"/>
    </source>
</evidence>
<proteinExistence type="inferred from homology"/>
<dbReference type="InterPro" id="IPR046350">
    <property type="entry name" value="Cystatin_sf"/>
</dbReference>
<dbReference type="SMART" id="SM00043">
    <property type="entry name" value="CY"/>
    <property type="match status" value="1"/>
</dbReference>
<dbReference type="PROSITE" id="PS00287">
    <property type="entry name" value="CYSTATIN"/>
    <property type="match status" value="1"/>
</dbReference>
<dbReference type="InterPro" id="IPR018073">
    <property type="entry name" value="Prot_inh_cystat_CS"/>
</dbReference>
<feature type="signal peptide" evidence="5">
    <location>
        <begin position="1"/>
        <end position="21"/>
    </location>
</feature>
<evidence type="ECO:0000313" key="8">
    <source>
        <dbReference type="Proteomes" id="UP001181693"/>
    </source>
</evidence>
<reference evidence="7" key="1">
    <citation type="thesis" date="2020" institute="ProQuest LLC" country="789 East Eisenhower Parkway, Ann Arbor, MI, USA">
        <title>Comparative Genomics and Chromosome Evolution.</title>
        <authorList>
            <person name="Mudd A.B."/>
        </authorList>
    </citation>
    <scope>NUCLEOTIDE SEQUENCE</scope>
    <source>
        <strain evidence="7">1538</strain>
        <tissue evidence="7">Blood</tissue>
    </source>
</reference>
<dbReference type="Gene3D" id="3.10.450.10">
    <property type="match status" value="1"/>
</dbReference>
<dbReference type="GO" id="GO:0031982">
    <property type="term" value="C:vesicle"/>
    <property type="evidence" value="ECO:0007669"/>
    <property type="project" value="TreeGrafter"/>
</dbReference>
<keyword evidence="5" id="KW-0732">Signal</keyword>
<organism evidence="7 8">
    <name type="scientific">Pyxicephalus adspersus</name>
    <name type="common">African bullfrog</name>
    <dbReference type="NCBI Taxonomy" id="30357"/>
    <lineage>
        <taxon>Eukaryota</taxon>
        <taxon>Metazoa</taxon>
        <taxon>Chordata</taxon>
        <taxon>Craniata</taxon>
        <taxon>Vertebrata</taxon>
        <taxon>Euteleostomi</taxon>
        <taxon>Amphibia</taxon>
        <taxon>Batrachia</taxon>
        <taxon>Anura</taxon>
        <taxon>Neobatrachia</taxon>
        <taxon>Ranoidea</taxon>
        <taxon>Pyxicephalidae</taxon>
        <taxon>Pyxicephalinae</taxon>
        <taxon>Pyxicephalus</taxon>
    </lineage>
</organism>
<feature type="domain" description="Cystatin" evidence="6">
    <location>
        <begin position="21"/>
        <end position="131"/>
    </location>
</feature>
<sequence>MAGQGALLVGVLCAVLSLTWALPGGWRAADKNSPTIWEMAAFSVSQYNLQSNQNVVAKMITLQDAQEQVVAGMNYKLTLVLGDTACKKSEKYMIKACPLLTDEKLNKTRCDFIVYDIPWENKRSLTKKECARI</sequence>
<dbReference type="Proteomes" id="UP001181693">
    <property type="component" value="Unassembled WGS sequence"/>
</dbReference>
<keyword evidence="4" id="KW-1015">Disulfide bond</keyword>
<protein>
    <recommendedName>
        <fullName evidence="6">Cystatin domain-containing protein</fullName>
    </recommendedName>
</protein>
<dbReference type="PANTHER" id="PTHR46186:SF2">
    <property type="entry name" value="CYSTATIN"/>
    <property type="match status" value="1"/>
</dbReference>
<dbReference type="InterPro" id="IPR000010">
    <property type="entry name" value="Cystatin_dom"/>
</dbReference>
<comment type="caution">
    <text evidence="7">The sequence shown here is derived from an EMBL/GenBank/DDBJ whole genome shotgun (WGS) entry which is preliminary data.</text>
</comment>
<dbReference type="PANTHER" id="PTHR46186">
    <property type="entry name" value="CYSTATIN"/>
    <property type="match status" value="1"/>
</dbReference>
<keyword evidence="2" id="KW-0646">Protease inhibitor</keyword>
<dbReference type="AlphaFoldDB" id="A0AAV3A0G7"/>
<gene>
    <name evidence="7" type="ORF">GDO54_002602</name>
</gene>
<dbReference type="GO" id="GO:0005737">
    <property type="term" value="C:cytoplasm"/>
    <property type="evidence" value="ECO:0007669"/>
    <property type="project" value="TreeGrafter"/>
</dbReference>
<dbReference type="SUPFAM" id="SSF54403">
    <property type="entry name" value="Cystatin/monellin"/>
    <property type="match status" value="1"/>
</dbReference>
<dbReference type="EMBL" id="DYDO01000010">
    <property type="protein sequence ID" value="DBA17107.1"/>
    <property type="molecule type" value="Genomic_DNA"/>
</dbReference>
<evidence type="ECO:0000256" key="2">
    <source>
        <dbReference type="ARBA" id="ARBA00022690"/>
    </source>
</evidence>
<feature type="chain" id="PRO_5043965830" description="Cystatin domain-containing protein" evidence="5">
    <location>
        <begin position="22"/>
        <end position="133"/>
    </location>
</feature>
<dbReference type="GO" id="GO:0004869">
    <property type="term" value="F:cysteine-type endopeptidase inhibitor activity"/>
    <property type="evidence" value="ECO:0007669"/>
    <property type="project" value="UniProtKB-KW"/>
</dbReference>